<keyword evidence="8" id="KW-0560">Oxidoreductase</keyword>
<dbReference type="GO" id="GO:0019645">
    <property type="term" value="P:anaerobic electron transport chain"/>
    <property type="evidence" value="ECO:0007669"/>
    <property type="project" value="TreeGrafter"/>
</dbReference>
<dbReference type="CDD" id="cd00548">
    <property type="entry name" value="NrfA-like"/>
    <property type="match status" value="1"/>
</dbReference>
<dbReference type="PANTHER" id="PTHR30633:SF0">
    <property type="entry name" value="CYTOCHROME C-552"/>
    <property type="match status" value="1"/>
</dbReference>
<dbReference type="Gene3D" id="1.10.1130.10">
    <property type="entry name" value="Flavocytochrome C3, Chain A"/>
    <property type="match status" value="1"/>
</dbReference>
<protein>
    <recommendedName>
        <fullName evidence="3">nitrite reductase (cytochrome; ammonia-forming)</fullName>
        <ecNumber evidence="3">1.7.2.2</ecNumber>
    </recommendedName>
</protein>
<dbReference type="GO" id="GO:0020037">
    <property type="term" value="F:heme binding"/>
    <property type="evidence" value="ECO:0007669"/>
    <property type="project" value="TreeGrafter"/>
</dbReference>
<evidence type="ECO:0000256" key="2">
    <source>
        <dbReference type="ARBA" id="ARBA00009288"/>
    </source>
</evidence>
<dbReference type="EC" id="1.7.2.2" evidence="3"/>
<dbReference type="PANTHER" id="PTHR30633">
    <property type="entry name" value="CYTOCHROME C-552 RESPIRATORY NITRITE REDUCTASE"/>
    <property type="match status" value="1"/>
</dbReference>
<evidence type="ECO:0000256" key="7">
    <source>
        <dbReference type="ARBA" id="ARBA00022837"/>
    </source>
</evidence>
<name>A0A4S4G6W5_9ACTN</name>
<dbReference type="PROSITE" id="PS51257">
    <property type="entry name" value="PROKAR_LIPOPROTEIN"/>
    <property type="match status" value="1"/>
</dbReference>
<feature type="signal peptide" evidence="11">
    <location>
        <begin position="1"/>
        <end position="28"/>
    </location>
</feature>
<keyword evidence="4" id="KW-0349">Heme</keyword>
<evidence type="ECO:0000256" key="4">
    <source>
        <dbReference type="ARBA" id="ARBA00022617"/>
    </source>
</evidence>
<evidence type="ECO:0000256" key="1">
    <source>
        <dbReference type="ARBA" id="ARBA00004196"/>
    </source>
</evidence>
<proteinExistence type="inferred from homology"/>
<evidence type="ECO:0000313" key="13">
    <source>
        <dbReference type="Proteomes" id="UP000308978"/>
    </source>
</evidence>
<dbReference type="RefSeq" id="WP_136433539.1">
    <property type="nucleotide sequence ID" value="NZ_CAJTBT010000009.1"/>
</dbReference>
<dbReference type="InterPro" id="IPR036280">
    <property type="entry name" value="Multihaem_cyt_sf"/>
</dbReference>
<reference evidence="12 13" key="1">
    <citation type="submission" date="2019-04" db="EMBL/GenBank/DDBJ databases">
        <title>Microbes associate with the intestines of laboratory mice.</title>
        <authorList>
            <person name="Navarre W."/>
            <person name="Wong E."/>
            <person name="Huang K.C."/>
            <person name="Tropini C."/>
            <person name="Ng K."/>
            <person name="Yu B."/>
        </authorList>
    </citation>
    <scope>NUCLEOTIDE SEQUENCE [LARGE SCALE GENOMIC DNA]</scope>
    <source>
        <strain evidence="12 13">NM80_B27</strain>
    </source>
</reference>
<evidence type="ECO:0000256" key="6">
    <source>
        <dbReference type="ARBA" id="ARBA00022729"/>
    </source>
</evidence>
<keyword evidence="9" id="KW-0408">Iron</keyword>
<sequence length="422" mass="46018">MRKSTMRIAATAVGTVALVAALAACAPAGSGNPQEPATGAGTSEPVAAPVETPEADEFGVVLADSWKDIYPGQYATYKANEANSPEGKMNYLEEYPELTTMYAGYGFAKGYDEAASHSYTLRSISETPRVNDKTLANCITCKTPQFTAMVNSEGDEAYARPFAEVLAQMSEPISCYNCHENDPTQVVVTQRHFAHAMGSDAEQVPVEAQTCGQCHNEYYFDPDTKATSNPYEGLAAMDAEAILAYYDEMGFKDWEHPETGAPMLKAQHPEFETIYGAEQSSMAKQGYSCADCHMAPVSDENGEYSSHELVSPLENPAITEQCGSCHKDIAGEVRGWQKEVTDREHAIAADIKRYTDELAAQKDSLDADKLAQAQQIQRHAQFYWDYVMVENSEGAHNYKAAHANLDKAEAQLEEGFALLGIA</sequence>
<organism evidence="12 13">
    <name type="scientific">Adlercreutzia caecimuris</name>
    <dbReference type="NCBI Taxonomy" id="671266"/>
    <lineage>
        <taxon>Bacteria</taxon>
        <taxon>Bacillati</taxon>
        <taxon>Actinomycetota</taxon>
        <taxon>Coriobacteriia</taxon>
        <taxon>Eggerthellales</taxon>
        <taxon>Eggerthellaceae</taxon>
        <taxon>Adlercreutzia</taxon>
    </lineage>
</organism>
<dbReference type="SUPFAM" id="SSF48695">
    <property type="entry name" value="Multiheme cytochromes"/>
    <property type="match status" value="1"/>
</dbReference>
<comment type="subcellular location">
    <subcellularLocation>
        <location evidence="1">Cell envelope</location>
    </subcellularLocation>
</comment>
<dbReference type="Gene3D" id="1.20.140.10">
    <property type="entry name" value="Butyryl-CoA Dehydrogenase, subunit A, domain 3"/>
    <property type="match status" value="1"/>
</dbReference>
<keyword evidence="7" id="KW-0106">Calcium</keyword>
<evidence type="ECO:0000256" key="9">
    <source>
        <dbReference type="ARBA" id="ARBA00023004"/>
    </source>
</evidence>
<dbReference type="GO" id="GO:0046872">
    <property type="term" value="F:metal ion binding"/>
    <property type="evidence" value="ECO:0007669"/>
    <property type="project" value="UniProtKB-KW"/>
</dbReference>
<dbReference type="InterPro" id="IPR003321">
    <property type="entry name" value="Cyt_c552"/>
</dbReference>
<evidence type="ECO:0000256" key="5">
    <source>
        <dbReference type="ARBA" id="ARBA00022723"/>
    </source>
</evidence>
<feature type="chain" id="PRO_5039033608" description="nitrite reductase (cytochrome; ammonia-forming)" evidence="11">
    <location>
        <begin position="29"/>
        <end position="422"/>
    </location>
</feature>
<keyword evidence="6 11" id="KW-0732">Signal</keyword>
<dbReference type="GO" id="GO:0042279">
    <property type="term" value="F:nitrite reductase (cytochrome, ammonia-forming) activity"/>
    <property type="evidence" value="ECO:0007669"/>
    <property type="project" value="UniProtKB-EC"/>
</dbReference>
<accession>A0A4S4G6W5</accession>
<evidence type="ECO:0000313" key="12">
    <source>
        <dbReference type="EMBL" id="THG38016.1"/>
    </source>
</evidence>
<evidence type="ECO:0000256" key="10">
    <source>
        <dbReference type="ARBA" id="ARBA00049131"/>
    </source>
</evidence>
<comment type="similarity">
    <text evidence="2">Belongs to the cytochrome c-552 family.</text>
</comment>
<keyword evidence="5" id="KW-0479">Metal-binding</keyword>
<dbReference type="Pfam" id="PF02335">
    <property type="entry name" value="Cytochrom_C552"/>
    <property type="match status" value="1"/>
</dbReference>
<evidence type="ECO:0000256" key="3">
    <source>
        <dbReference type="ARBA" id="ARBA00011887"/>
    </source>
</evidence>
<dbReference type="Proteomes" id="UP000308978">
    <property type="component" value="Unassembled WGS sequence"/>
</dbReference>
<evidence type="ECO:0000256" key="8">
    <source>
        <dbReference type="ARBA" id="ARBA00023002"/>
    </source>
</evidence>
<dbReference type="AlphaFoldDB" id="A0A4S4G6W5"/>
<dbReference type="EMBL" id="SSTJ01000003">
    <property type="protein sequence ID" value="THG38016.1"/>
    <property type="molecule type" value="Genomic_DNA"/>
</dbReference>
<comment type="caution">
    <text evidence="12">The sequence shown here is derived from an EMBL/GenBank/DDBJ whole genome shotgun (WGS) entry which is preliminary data.</text>
</comment>
<dbReference type="GO" id="GO:0030288">
    <property type="term" value="C:outer membrane-bounded periplasmic space"/>
    <property type="evidence" value="ECO:0007669"/>
    <property type="project" value="TreeGrafter"/>
</dbReference>
<evidence type="ECO:0000256" key="11">
    <source>
        <dbReference type="SAM" id="SignalP"/>
    </source>
</evidence>
<comment type="catalytic activity">
    <reaction evidence="10">
        <text>6 Fe(III)-[cytochrome c] + NH4(+) + 2 H2O = 6 Fe(II)-[cytochrome c] + nitrite + 8 H(+)</text>
        <dbReference type="Rhea" id="RHEA:13089"/>
        <dbReference type="Rhea" id="RHEA-COMP:10350"/>
        <dbReference type="Rhea" id="RHEA-COMP:14399"/>
        <dbReference type="ChEBI" id="CHEBI:15377"/>
        <dbReference type="ChEBI" id="CHEBI:15378"/>
        <dbReference type="ChEBI" id="CHEBI:16301"/>
        <dbReference type="ChEBI" id="CHEBI:28938"/>
        <dbReference type="ChEBI" id="CHEBI:29033"/>
        <dbReference type="ChEBI" id="CHEBI:29034"/>
        <dbReference type="EC" id="1.7.2.2"/>
    </reaction>
</comment>
<gene>
    <name evidence="12" type="ORF">E5986_03955</name>
</gene>